<feature type="region of interest" description="Disordered" evidence="1">
    <location>
        <begin position="1093"/>
        <end position="1116"/>
    </location>
</feature>
<feature type="transmembrane region" description="Helical" evidence="2">
    <location>
        <begin position="12"/>
        <end position="33"/>
    </location>
</feature>
<dbReference type="EMBL" id="CP123872">
    <property type="protein sequence ID" value="WND02273.1"/>
    <property type="molecule type" value="Genomic_DNA"/>
</dbReference>
<evidence type="ECO:0000256" key="1">
    <source>
        <dbReference type="SAM" id="MobiDB-lite"/>
    </source>
</evidence>
<keyword evidence="2" id="KW-1133">Transmembrane helix</keyword>
<proteinExistence type="predicted"/>
<dbReference type="Proteomes" id="UP001268683">
    <property type="component" value="Chromosome"/>
</dbReference>
<dbReference type="InterPro" id="IPR025263">
    <property type="entry name" value="YhdP_central"/>
</dbReference>
<reference evidence="4" key="1">
    <citation type="submission" date="2023-04" db="EMBL/GenBank/DDBJ databases">
        <title>Complete genome sequence of Temperatibacter marinus.</title>
        <authorList>
            <person name="Rong J.-C."/>
            <person name="Yi M.-L."/>
            <person name="Zhao Q."/>
        </authorList>
    </citation>
    <scope>NUCLEOTIDE SEQUENCE</scope>
    <source>
        <strain evidence="4">NBRC 110045</strain>
    </source>
</reference>
<feature type="region of interest" description="Disordered" evidence="1">
    <location>
        <begin position="133"/>
        <end position="160"/>
    </location>
</feature>
<dbReference type="Pfam" id="PF13116">
    <property type="entry name" value="YhdP"/>
    <property type="match status" value="1"/>
</dbReference>
<keyword evidence="2" id="KW-0472">Membrane</keyword>
<keyword evidence="5" id="KW-1185">Reference proteome</keyword>
<dbReference type="RefSeq" id="WP_310798109.1">
    <property type="nucleotide sequence ID" value="NZ_CP123872.1"/>
</dbReference>
<gene>
    <name evidence="4" type="ORF">QGN29_12015</name>
</gene>
<dbReference type="AlphaFoldDB" id="A0AA52HA67"/>
<feature type="domain" description="YhdP central" evidence="3">
    <location>
        <begin position="308"/>
        <end position="833"/>
    </location>
</feature>
<feature type="compositionally biased region" description="Basic and acidic residues" evidence="1">
    <location>
        <begin position="134"/>
        <end position="160"/>
    </location>
</feature>
<evidence type="ECO:0000313" key="5">
    <source>
        <dbReference type="Proteomes" id="UP001268683"/>
    </source>
</evidence>
<protein>
    <submittedName>
        <fullName evidence="4">DUF3971 domain-containing protein</fullName>
    </submittedName>
</protein>
<name>A0AA52HA67_9PROT</name>
<sequence>MVKKAASIFARSMVWFSTIALALFLLLIARIIYAPLDVTFARDFVKEQAALILPGWQVNFESANIKWDWSRVRLQVSVEKLFLIDRLDRLRADFPSTQLDISRSLLYTGSVKLINFDSKNVVITITDLDGFSDDSQRSVESKLSPDSKLSEHHQEAGATREDAKMALLGPNSFKPLTEGMTRFSRRLLQQQSQLETLNVDNFHLLINAGEAGVPVNMHFTTLNVSHQDGLINFKADGSTDLGDLPAKLRMTGDLDPEEGVLTTNVGLTNIVLSELAESFDLPEILKAMKFPVSSDTVLLSSLNKGLEQATMRLALDEGEIYHPYHFPERGKILEGTLSVEFDPEKLQMKITEGDFHLFQGTDFRAKATGLLYWEDGNPIPGLKLRTTAKQASIEHVKAFWPVMTSKRTGKPQAGRTWVADNIKKIKASNLEFLIDRSPNGIGSFKDGSILELRFGAIDTEVRFMKTMPHLKDVALTSVLTQTDIEISLLGGQVNEMPVKGSRAYIDWSRKTSPDTLAEFTIQSQGSVQEVFDIISLPPLSLTQKFGMDPKRINGETSSTTTITLPLVLKIPKEAIKVKTTATIQKASVDEILGGEGLRDGELELTVTNDDLFIEGSGRLNGLDVNFSWLEDFKALRNSPDALTSRTVLSGEFEAHELSAFGINNLDDFAEGKMPAEATFLGRAFAFTEGYFSADATPATLKLPLLAWNKPIGRVANINGAIQFGEDAITLAPLAITGEDIDIAIRVDWDKRNAFDSGSLPFKAVIHANQLDEHALVASLSNEKEGHLRADIEGSQIDLNDLLTGRRVESQEGGSGSTGFETIETMVKVDRVLLKNGVILNDIRADLLMDKGDPDLLSLEAIDKDGFKITGTIQERQTKGRGKKRREMNPMSLKTENGGELLKGLGIFAHGQQGLLDFNGEIMGWKGADFNVSGAFKISDMRVVRKSELGPEVKHAVLEGINEFVDEGGLLMKKARGSFTFKDTILDISSFKANSSNLGITLSGQYEDTTRRINMNGVVVPAYGLNSFLGNIPLVGAILTGGKGKGIFGVTYRLKGQGSGAKFSVNPLSAVTPGFLRNIFEGSKGLVKNVKIEKTQEEMAEEDKKLQEEKEKKDQIK</sequence>
<dbReference type="KEGG" id="tmk:QGN29_12015"/>
<evidence type="ECO:0000259" key="3">
    <source>
        <dbReference type="Pfam" id="PF13116"/>
    </source>
</evidence>
<evidence type="ECO:0000313" key="4">
    <source>
        <dbReference type="EMBL" id="WND02273.1"/>
    </source>
</evidence>
<evidence type="ECO:0000256" key="2">
    <source>
        <dbReference type="SAM" id="Phobius"/>
    </source>
</evidence>
<accession>A0AA52HA67</accession>
<keyword evidence="2" id="KW-0812">Transmembrane</keyword>
<organism evidence="4 5">
    <name type="scientific">Temperatibacter marinus</name>
    <dbReference type="NCBI Taxonomy" id="1456591"/>
    <lineage>
        <taxon>Bacteria</taxon>
        <taxon>Pseudomonadati</taxon>
        <taxon>Pseudomonadota</taxon>
        <taxon>Alphaproteobacteria</taxon>
        <taxon>Kordiimonadales</taxon>
        <taxon>Temperatibacteraceae</taxon>
        <taxon>Temperatibacter</taxon>
    </lineage>
</organism>